<accession>A0A9K3PI20</accession>
<protein>
    <submittedName>
        <fullName evidence="3">Tyrosine phosphatase</fullName>
    </submittedName>
</protein>
<dbReference type="PROSITE" id="PS00383">
    <property type="entry name" value="TYR_PHOSPHATASE_1"/>
    <property type="match status" value="1"/>
</dbReference>
<dbReference type="PROSITE" id="PS50056">
    <property type="entry name" value="TYR_PHOSPHATASE_2"/>
    <property type="match status" value="1"/>
</dbReference>
<evidence type="ECO:0000313" key="3">
    <source>
        <dbReference type="EMBL" id="KAG7348010.1"/>
    </source>
</evidence>
<dbReference type="AlphaFoldDB" id="A0A9K3PI20"/>
<feature type="domain" description="Tyrosine specific protein phosphatases" evidence="2">
    <location>
        <begin position="261"/>
        <end position="302"/>
    </location>
</feature>
<dbReference type="OrthoDB" id="449382at2759"/>
<feature type="region of interest" description="Disordered" evidence="1">
    <location>
        <begin position="1"/>
        <end position="39"/>
    </location>
</feature>
<proteinExistence type="predicted"/>
<name>A0A9K3PI20_9STRA</name>
<evidence type="ECO:0000259" key="2">
    <source>
        <dbReference type="PROSITE" id="PS50056"/>
    </source>
</evidence>
<feature type="compositionally biased region" description="Basic and acidic residues" evidence="1">
    <location>
        <begin position="23"/>
        <end position="39"/>
    </location>
</feature>
<organism evidence="3 4">
    <name type="scientific">Nitzschia inconspicua</name>
    <dbReference type="NCBI Taxonomy" id="303405"/>
    <lineage>
        <taxon>Eukaryota</taxon>
        <taxon>Sar</taxon>
        <taxon>Stramenopiles</taxon>
        <taxon>Ochrophyta</taxon>
        <taxon>Bacillariophyta</taxon>
        <taxon>Bacillariophyceae</taxon>
        <taxon>Bacillariophycidae</taxon>
        <taxon>Bacillariales</taxon>
        <taxon>Bacillariaceae</taxon>
        <taxon>Nitzschia</taxon>
    </lineage>
</organism>
<reference evidence="3" key="1">
    <citation type="journal article" date="2021" name="Sci. Rep.">
        <title>Diploid genomic architecture of Nitzschia inconspicua, an elite biomass production diatom.</title>
        <authorList>
            <person name="Oliver A."/>
            <person name="Podell S."/>
            <person name="Pinowska A."/>
            <person name="Traller J.C."/>
            <person name="Smith S.R."/>
            <person name="McClure R."/>
            <person name="Beliaev A."/>
            <person name="Bohutskyi P."/>
            <person name="Hill E.A."/>
            <person name="Rabines A."/>
            <person name="Zheng H."/>
            <person name="Allen L.Z."/>
            <person name="Kuo A."/>
            <person name="Grigoriev I.V."/>
            <person name="Allen A.E."/>
            <person name="Hazlebeck D."/>
            <person name="Allen E.E."/>
        </authorList>
    </citation>
    <scope>NUCLEOTIDE SEQUENCE</scope>
    <source>
        <strain evidence="3">Hildebrandi</strain>
    </source>
</reference>
<evidence type="ECO:0000256" key="1">
    <source>
        <dbReference type="SAM" id="MobiDB-lite"/>
    </source>
</evidence>
<comment type="caution">
    <text evidence="3">The sequence shown here is derived from an EMBL/GenBank/DDBJ whole genome shotgun (WGS) entry which is preliminary data.</text>
</comment>
<dbReference type="Pfam" id="PF13350">
    <property type="entry name" value="Y_phosphatase3"/>
    <property type="match status" value="1"/>
</dbReference>
<dbReference type="Proteomes" id="UP000693970">
    <property type="component" value="Unassembled WGS sequence"/>
</dbReference>
<gene>
    <name evidence="3" type="ORF">IV203_016715</name>
</gene>
<dbReference type="EMBL" id="JAGRRH010000020">
    <property type="protein sequence ID" value="KAG7348010.1"/>
    <property type="molecule type" value="Genomic_DNA"/>
</dbReference>
<dbReference type="InterPro" id="IPR000387">
    <property type="entry name" value="Tyr_Pase_dom"/>
</dbReference>
<evidence type="ECO:0000313" key="4">
    <source>
        <dbReference type="Proteomes" id="UP000693970"/>
    </source>
</evidence>
<keyword evidence="4" id="KW-1185">Reference proteome</keyword>
<dbReference type="InterPro" id="IPR026893">
    <property type="entry name" value="Tyr/Ser_Pase_IphP-type"/>
</dbReference>
<reference evidence="3" key="2">
    <citation type="submission" date="2021-04" db="EMBL/GenBank/DDBJ databases">
        <authorList>
            <person name="Podell S."/>
        </authorList>
    </citation>
    <scope>NUCLEOTIDE SEQUENCE</scope>
    <source>
        <strain evidence="3">Hildebrandi</strain>
    </source>
</reference>
<dbReference type="InterPro" id="IPR016130">
    <property type="entry name" value="Tyr_Pase_AS"/>
</dbReference>
<sequence>MHLESVEPQTLAGVERTPATDAFLEKGDDANENATPKDRMPNFRNVYGFTRLYRGSCPDDIADLLKPPTSSDQNSSYVMVDDISEDSDSFASTSPSPLLMMMQPEDLSLSESERFLLNDATLWIDMRFRKEVNQSKLHTLLTQAPGGAFESIHFKDPRGLEKALSTPKQRQRRIYLGSCNPIMDSADYDEEIVSQRFYLHHHGQDLFSEESFIKYVSDNWVTPKQLENAGDSKMMLLAKTIEDRGLLGMNEAMLEHHEMMSIALQAITIHFEEWQEDQEGRPAKVLVHCTLGKDRTGNLSMLCQHIIGAADEEILRDYFLSQCIRDVALEKVKTYLGGKVDLSSYAECNKEIMRDTLAYLRGKYGSLDGYLDCIGFDHTWRQRFVKVVK</sequence>
<dbReference type="GO" id="GO:0004721">
    <property type="term" value="F:phosphoprotein phosphatase activity"/>
    <property type="evidence" value="ECO:0007669"/>
    <property type="project" value="InterPro"/>
</dbReference>